<dbReference type="Proteomes" id="UP000001072">
    <property type="component" value="Unassembled WGS sequence"/>
</dbReference>
<dbReference type="Pfam" id="PF00472">
    <property type="entry name" value="RF-1"/>
    <property type="match status" value="1"/>
</dbReference>
<dbReference type="EMBL" id="GL883140">
    <property type="protein sequence ID" value="EGG01250.1"/>
    <property type="molecule type" value="Genomic_DNA"/>
</dbReference>
<evidence type="ECO:0000259" key="5">
    <source>
        <dbReference type="Pfam" id="PF03462"/>
    </source>
</evidence>
<evidence type="ECO:0000256" key="3">
    <source>
        <dbReference type="ARBA" id="ARBA00022917"/>
    </source>
</evidence>
<dbReference type="InterPro" id="IPR050057">
    <property type="entry name" value="Prokaryotic/Mito_RF"/>
</dbReference>
<evidence type="ECO:0000256" key="1">
    <source>
        <dbReference type="ARBA" id="ARBA00010835"/>
    </source>
</evidence>
<protein>
    <recommendedName>
        <fullName evidence="8">Prokaryotic-type class I peptide chain release factors domain-containing protein</fullName>
    </recommendedName>
</protein>
<dbReference type="Pfam" id="PF03462">
    <property type="entry name" value="PCRF"/>
    <property type="match status" value="1"/>
</dbReference>
<evidence type="ECO:0000313" key="7">
    <source>
        <dbReference type="Proteomes" id="UP000001072"/>
    </source>
</evidence>
<keyword evidence="3" id="KW-0648">Protein biosynthesis</keyword>
<dbReference type="InParanoid" id="F4S277"/>
<keyword evidence="7" id="KW-1185">Reference proteome</keyword>
<dbReference type="Gene3D" id="3.30.70.1660">
    <property type="match status" value="1"/>
</dbReference>
<dbReference type="InterPro" id="IPR005139">
    <property type="entry name" value="PCRF"/>
</dbReference>
<name>F4S277_MELLP</name>
<reference evidence="7" key="1">
    <citation type="journal article" date="2011" name="Proc. Natl. Acad. Sci. U.S.A.">
        <title>Obligate biotrophy features unraveled by the genomic analysis of rust fungi.</title>
        <authorList>
            <person name="Duplessis S."/>
            <person name="Cuomo C.A."/>
            <person name="Lin Y.-C."/>
            <person name="Aerts A."/>
            <person name="Tisserant E."/>
            <person name="Veneault-Fourrey C."/>
            <person name="Joly D.L."/>
            <person name="Hacquard S."/>
            <person name="Amselem J."/>
            <person name="Cantarel B.L."/>
            <person name="Chiu R."/>
            <person name="Coutinho P.M."/>
            <person name="Feau N."/>
            <person name="Field M."/>
            <person name="Frey P."/>
            <person name="Gelhaye E."/>
            <person name="Goldberg J."/>
            <person name="Grabherr M.G."/>
            <person name="Kodira C.D."/>
            <person name="Kohler A."/>
            <person name="Kuees U."/>
            <person name="Lindquist E.A."/>
            <person name="Lucas S.M."/>
            <person name="Mago R."/>
            <person name="Mauceli E."/>
            <person name="Morin E."/>
            <person name="Murat C."/>
            <person name="Pangilinan J.L."/>
            <person name="Park R."/>
            <person name="Pearson M."/>
            <person name="Quesneville H."/>
            <person name="Rouhier N."/>
            <person name="Sakthikumar S."/>
            <person name="Salamov A.A."/>
            <person name="Schmutz J."/>
            <person name="Selles B."/>
            <person name="Shapiro H."/>
            <person name="Tanguay P."/>
            <person name="Tuskan G.A."/>
            <person name="Henrissat B."/>
            <person name="Van de Peer Y."/>
            <person name="Rouze P."/>
            <person name="Ellis J.G."/>
            <person name="Dodds P.N."/>
            <person name="Schein J.E."/>
            <person name="Zhong S."/>
            <person name="Hamelin R.C."/>
            <person name="Grigoriev I.V."/>
            <person name="Szabo L.J."/>
            <person name="Martin F."/>
        </authorList>
    </citation>
    <scope>NUCLEOTIDE SEQUENCE [LARGE SCALE GENOMIC DNA]</scope>
    <source>
        <strain evidence="7">98AG31 / pathotype 3-4-7</strain>
    </source>
</reference>
<evidence type="ECO:0000259" key="4">
    <source>
        <dbReference type="Pfam" id="PF00472"/>
    </source>
</evidence>
<accession>F4S277</accession>
<dbReference type="InterPro" id="IPR000352">
    <property type="entry name" value="Pep_chain_release_fac_I"/>
</dbReference>
<dbReference type="GeneID" id="18936312"/>
<feature type="domain" description="Peptide chain release factor" evidence="5">
    <location>
        <begin position="5"/>
        <end position="54"/>
    </location>
</feature>
<sequence length="174" mass="19893">MVSGHSMDGLREAPLEIKGEDVYKRMRWEAGVHCVQCVPVMQNTSLVHTSTAAVIVLAFDPGNQDRQEEALFEDKDVRTETMRSQGVGGQHVNKTESVVRLTHVPNWNSRVFMILRAILSDLRNQQKQVEERGLRLLQLICVFQGRVTDHRIGLTLPRLHYVMEGDETLESIWM</sequence>
<dbReference type="eggNOG" id="KOG2726">
    <property type="taxonomic scope" value="Eukaryota"/>
</dbReference>
<dbReference type="SUPFAM" id="SSF75620">
    <property type="entry name" value="Release factor"/>
    <property type="match status" value="1"/>
</dbReference>
<dbReference type="GO" id="GO:0032543">
    <property type="term" value="P:mitochondrial translation"/>
    <property type="evidence" value="ECO:0007669"/>
    <property type="project" value="UniProtKB-ARBA"/>
</dbReference>
<evidence type="ECO:0008006" key="8">
    <source>
        <dbReference type="Google" id="ProtNLM"/>
    </source>
</evidence>
<evidence type="ECO:0000256" key="2">
    <source>
        <dbReference type="ARBA" id="ARBA00022481"/>
    </source>
</evidence>
<evidence type="ECO:0000313" key="6">
    <source>
        <dbReference type="EMBL" id="EGG01250.1"/>
    </source>
</evidence>
<dbReference type="AlphaFoldDB" id="F4S277"/>
<dbReference type="PANTHER" id="PTHR43804">
    <property type="entry name" value="LD18447P"/>
    <property type="match status" value="1"/>
</dbReference>
<comment type="similarity">
    <text evidence="1">Belongs to the prokaryotic/mitochondrial release factor family.</text>
</comment>
<dbReference type="RefSeq" id="XP_007415600.1">
    <property type="nucleotide sequence ID" value="XM_007415538.1"/>
</dbReference>
<organism evidence="7">
    <name type="scientific">Melampsora larici-populina (strain 98AG31 / pathotype 3-4-7)</name>
    <name type="common">Poplar leaf rust fungus</name>
    <dbReference type="NCBI Taxonomy" id="747676"/>
    <lineage>
        <taxon>Eukaryota</taxon>
        <taxon>Fungi</taxon>
        <taxon>Dikarya</taxon>
        <taxon>Basidiomycota</taxon>
        <taxon>Pucciniomycotina</taxon>
        <taxon>Pucciniomycetes</taxon>
        <taxon>Pucciniales</taxon>
        <taxon>Melampsoraceae</taxon>
        <taxon>Melampsora</taxon>
    </lineage>
</organism>
<dbReference type="HOGENOM" id="CLU_1540400_0_0_1"/>
<dbReference type="KEGG" id="mlr:MELLADRAFT_92621"/>
<feature type="domain" description="Prokaryotic-type class I peptide chain release factors" evidence="4">
    <location>
        <begin position="73"/>
        <end position="127"/>
    </location>
</feature>
<dbReference type="InterPro" id="IPR045853">
    <property type="entry name" value="Pep_chain_release_fac_I_sf"/>
</dbReference>
<dbReference type="GO" id="GO:0003747">
    <property type="term" value="F:translation release factor activity"/>
    <property type="evidence" value="ECO:0007669"/>
    <property type="project" value="InterPro"/>
</dbReference>
<dbReference type="Gene3D" id="3.30.160.20">
    <property type="match status" value="1"/>
</dbReference>
<keyword evidence="2" id="KW-0488">Methylation</keyword>
<dbReference type="VEuPathDB" id="FungiDB:MELLADRAFT_92621"/>
<dbReference type="STRING" id="747676.F4S277"/>
<dbReference type="PANTHER" id="PTHR43804:SF7">
    <property type="entry name" value="LD18447P"/>
    <property type="match status" value="1"/>
</dbReference>
<gene>
    <name evidence="6" type="ORF">MELLADRAFT_92621</name>
</gene>
<proteinExistence type="inferred from homology"/>
<dbReference type="OrthoDB" id="2019491at2759"/>
<dbReference type="GO" id="GO:0005739">
    <property type="term" value="C:mitochondrion"/>
    <property type="evidence" value="ECO:0007669"/>
    <property type="project" value="GOC"/>
</dbReference>